<dbReference type="EMBL" id="BAAARV010000016">
    <property type="protein sequence ID" value="GAA2337337.1"/>
    <property type="molecule type" value="Genomic_DNA"/>
</dbReference>
<dbReference type="NCBIfam" id="TIGR01484">
    <property type="entry name" value="HAD-SF-IIB"/>
    <property type="match status" value="1"/>
</dbReference>
<keyword evidence="6" id="KW-0460">Magnesium</keyword>
<evidence type="ECO:0000256" key="4">
    <source>
        <dbReference type="ARBA" id="ARBA00022801"/>
    </source>
</evidence>
<comment type="pathway">
    <text evidence="2 6">Glycan biosynthesis; trehalose biosynthesis.</text>
</comment>
<evidence type="ECO:0000256" key="3">
    <source>
        <dbReference type="ARBA" id="ARBA00008770"/>
    </source>
</evidence>
<name>A0ABP5SRX4_9ACTN</name>
<evidence type="ECO:0000256" key="1">
    <source>
        <dbReference type="ARBA" id="ARBA00000500"/>
    </source>
</evidence>
<gene>
    <name evidence="7" type="primary">otsB_1</name>
    <name evidence="7" type="ORF">GCM10010170_018340</name>
</gene>
<dbReference type="InterPro" id="IPR044651">
    <property type="entry name" value="OTSB-like"/>
</dbReference>
<accession>A0ABP5SRX4</accession>
<sequence>MVLKSPGTAEGAAGLAAILDRPQEASLAFDFDGVLSPIVADPGLSRPYPGVVAALGRLAELAGSVSIITGRPVADVLRLGELGELAALEHFSIFGLYGMQRWDWGSRSVVSEPALPGVAAARAELPGLLERAGLRGVSVEDKTMSVAVHTRRADQPQQAFEALREPLRELAGRHGLALEPGRMVLELRPPGIDKGHALEAIAEQHRVRAVAYFGDDLGDLAAFDAVERLREAGLAGLKVCSGSDEVPRLAERADLIVDGPPGVLEFVEGLNERLK</sequence>
<evidence type="ECO:0000313" key="8">
    <source>
        <dbReference type="Proteomes" id="UP001501444"/>
    </source>
</evidence>
<dbReference type="PANTHER" id="PTHR43768:SF3">
    <property type="entry name" value="TREHALOSE 6-PHOSPHATE PHOSPHATASE"/>
    <property type="match status" value="1"/>
</dbReference>
<comment type="cofactor">
    <cofactor evidence="6">
        <name>Mg(2+)</name>
        <dbReference type="ChEBI" id="CHEBI:18420"/>
    </cofactor>
</comment>
<keyword evidence="6" id="KW-0479">Metal-binding</keyword>
<dbReference type="Pfam" id="PF02358">
    <property type="entry name" value="Trehalose_PPase"/>
    <property type="match status" value="1"/>
</dbReference>
<comment type="similarity">
    <text evidence="3 6">Belongs to the trehalose phosphatase family.</text>
</comment>
<proteinExistence type="inferred from homology"/>
<dbReference type="Gene3D" id="3.40.50.1000">
    <property type="entry name" value="HAD superfamily/HAD-like"/>
    <property type="match status" value="1"/>
</dbReference>
<keyword evidence="8" id="KW-1185">Reference proteome</keyword>
<dbReference type="Proteomes" id="UP001501444">
    <property type="component" value="Unassembled WGS sequence"/>
</dbReference>
<evidence type="ECO:0000256" key="6">
    <source>
        <dbReference type="RuleBase" id="RU361117"/>
    </source>
</evidence>
<dbReference type="EC" id="3.1.3.12" evidence="6"/>
<evidence type="ECO:0000313" key="7">
    <source>
        <dbReference type="EMBL" id="GAA2337337.1"/>
    </source>
</evidence>
<dbReference type="InterPro" id="IPR006379">
    <property type="entry name" value="HAD-SF_hydro_IIB"/>
</dbReference>
<evidence type="ECO:0000256" key="2">
    <source>
        <dbReference type="ARBA" id="ARBA00005199"/>
    </source>
</evidence>
<comment type="caution">
    <text evidence="7">The sequence shown here is derived from an EMBL/GenBank/DDBJ whole genome shotgun (WGS) entry which is preliminary data.</text>
</comment>
<dbReference type="InterPro" id="IPR036412">
    <property type="entry name" value="HAD-like_sf"/>
</dbReference>
<dbReference type="RefSeq" id="WP_344611835.1">
    <property type="nucleotide sequence ID" value="NZ_BAAARV010000016.1"/>
</dbReference>
<dbReference type="SUPFAM" id="SSF56784">
    <property type="entry name" value="HAD-like"/>
    <property type="match status" value="1"/>
</dbReference>
<evidence type="ECO:0000256" key="5">
    <source>
        <dbReference type="ARBA" id="ARBA00024179"/>
    </source>
</evidence>
<comment type="function">
    <text evidence="5 6">Removes the phosphate from trehalose 6-phosphate to produce free trehalose.</text>
</comment>
<dbReference type="InterPro" id="IPR003337">
    <property type="entry name" value="Trehalose_PPase"/>
</dbReference>
<organism evidence="7 8">
    <name type="scientific">Dactylosporangium salmoneum</name>
    <dbReference type="NCBI Taxonomy" id="53361"/>
    <lineage>
        <taxon>Bacteria</taxon>
        <taxon>Bacillati</taxon>
        <taxon>Actinomycetota</taxon>
        <taxon>Actinomycetes</taxon>
        <taxon>Micromonosporales</taxon>
        <taxon>Micromonosporaceae</taxon>
        <taxon>Dactylosporangium</taxon>
    </lineage>
</organism>
<dbReference type="PANTHER" id="PTHR43768">
    <property type="entry name" value="TREHALOSE 6-PHOSPHATE PHOSPHATASE"/>
    <property type="match status" value="1"/>
</dbReference>
<dbReference type="NCBIfam" id="TIGR00685">
    <property type="entry name" value="T6PP"/>
    <property type="match status" value="1"/>
</dbReference>
<dbReference type="InterPro" id="IPR023214">
    <property type="entry name" value="HAD_sf"/>
</dbReference>
<comment type="catalytic activity">
    <reaction evidence="1 6">
        <text>alpha,alpha-trehalose 6-phosphate + H2O = alpha,alpha-trehalose + phosphate</text>
        <dbReference type="Rhea" id="RHEA:23420"/>
        <dbReference type="ChEBI" id="CHEBI:15377"/>
        <dbReference type="ChEBI" id="CHEBI:16551"/>
        <dbReference type="ChEBI" id="CHEBI:43474"/>
        <dbReference type="ChEBI" id="CHEBI:58429"/>
        <dbReference type="EC" id="3.1.3.12"/>
    </reaction>
</comment>
<protein>
    <recommendedName>
        <fullName evidence="6">Trehalose 6-phosphate phosphatase</fullName>
        <ecNumber evidence="6">3.1.3.12</ecNumber>
    </recommendedName>
</protein>
<keyword evidence="4 6" id="KW-0378">Hydrolase</keyword>
<dbReference type="Gene3D" id="3.30.70.1020">
    <property type="entry name" value="Trehalose-6-phosphate phosphatase related protein, domain 2"/>
    <property type="match status" value="1"/>
</dbReference>
<reference evidence="8" key="1">
    <citation type="journal article" date="2019" name="Int. J. Syst. Evol. Microbiol.">
        <title>The Global Catalogue of Microorganisms (GCM) 10K type strain sequencing project: providing services to taxonomists for standard genome sequencing and annotation.</title>
        <authorList>
            <consortium name="The Broad Institute Genomics Platform"/>
            <consortium name="The Broad Institute Genome Sequencing Center for Infectious Disease"/>
            <person name="Wu L."/>
            <person name="Ma J."/>
        </authorList>
    </citation>
    <scope>NUCLEOTIDE SEQUENCE [LARGE SCALE GENOMIC DNA]</scope>
    <source>
        <strain evidence="8">JCM 3272</strain>
    </source>
</reference>